<evidence type="ECO:0000256" key="1">
    <source>
        <dbReference type="SAM" id="Phobius"/>
    </source>
</evidence>
<keyword evidence="1" id="KW-0472">Membrane</keyword>
<dbReference type="EMBL" id="CP147846">
    <property type="protein sequence ID" value="WXG71409.1"/>
    <property type="molecule type" value="Genomic_DNA"/>
</dbReference>
<dbReference type="RefSeq" id="WP_338893138.1">
    <property type="nucleotide sequence ID" value="NZ_CP147846.1"/>
</dbReference>
<dbReference type="Proteomes" id="UP001432000">
    <property type="component" value="Chromosome"/>
</dbReference>
<accession>A0ABZ2PQK9</accession>
<feature type="transmembrane region" description="Helical" evidence="1">
    <location>
        <begin position="9"/>
        <end position="27"/>
    </location>
</feature>
<proteinExistence type="predicted"/>
<gene>
    <name evidence="2" type="ORF">WDS16_13510</name>
</gene>
<keyword evidence="1" id="KW-0812">Transmembrane</keyword>
<feature type="transmembrane region" description="Helical" evidence="1">
    <location>
        <begin position="33"/>
        <end position="51"/>
    </location>
</feature>
<dbReference type="Pfam" id="PF11222">
    <property type="entry name" value="DUF3017"/>
    <property type="match status" value="1"/>
</dbReference>
<reference evidence="2 3" key="1">
    <citation type="submission" date="2024-03" db="EMBL/GenBank/DDBJ databases">
        <title>Natural products discovery in diverse microorganisms through a two-stage MS feature dereplication strategy.</title>
        <authorList>
            <person name="Zhang R."/>
        </authorList>
    </citation>
    <scope>NUCLEOTIDE SEQUENCE [LARGE SCALE GENOMIC DNA]</scope>
    <source>
        <strain evidence="2 3">18930</strain>
    </source>
</reference>
<feature type="transmembrane region" description="Helical" evidence="1">
    <location>
        <begin position="63"/>
        <end position="85"/>
    </location>
</feature>
<keyword evidence="1" id="KW-1133">Transmembrane helix</keyword>
<evidence type="ECO:0000313" key="2">
    <source>
        <dbReference type="EMBL" id="WXG71409.1"/>
    </source>
</evidence>
<protein>
    <submittedName>
        <fullName evidence="2">DUF3017 domain-containing protein</fullName>
    </submittedName>
</protein>
<dbReference type="InterPro" id="IPR021385">
    <property type="entry name" value="DUF3017"/>
</dbReference>
<sequence>MRNQIRKNLPLLAVLVVIVGALVLVVADRWRRGSFVLGIATILAAGFRLCLPENRVGLLAVRSRAFDVSALALVGGAIVFLSSSIDPLGTD</sequence>
<organism evidence="2 3">
    <name type="scientific">Rhodococcus sovatensis</name>
    <dbReference type="NCBI Taxonomy" id="1805840"/>
    <lineage>
        <taxon>Bacteria</taxon>
        <taxon>Bacillati</taxon>
        <taxon>Actinomycetota</taxon>
        <taxon>Actinomycetes</taxon>
        <taxon>Mycobacteriales</taxon>
        <taxon>Nocardiaceae</taxon>
        <taxon>Rhodococcus</taxon>
    </lineage>
</organism>
<name>A0ABZ2PQK9_9NOCA</name>
<keyword evidence="3" id="KW-1185">Reference proteome</keyword>
<evidence type="ECO:0000313" key="3">
    <source>
        <dbReference type="Proteomes" id="UP001432000"/>
    </source>
</evidence>